<feature type="chain" id="PRO_5025635115" description="Secreted protein" evidence="1">
    <location>
        <begin position="30"/>
        <end position="85"/>
    </location>
</feature>
<evidence type="ECO:0000313" key="2">
    <source>
        <dbReference type="EMBL" id="KAE8716630.1"/>
    </source>
</evidence>
<accession>A0A6A3BHS8</accession>
<dbReference type="Proteomes" id="UP000436088">
    <property type="component" value="Unassembled WGS sequence"/>
</dbReference>
<protein>
    <recommendedName>
        <fullName evidence="4">Secreted protein</fullName>
    </recommendedName>
</protein>
<dbReference type="AlphaFoldDB" id="A0A6A3BHS8"/>
<proteinExistence type="predicted"/>
<evidence type="ECO:0000256" key="1">
    <source>
        <dbReference type="SAM" id="SignalP"/>
    </source>
</evidence>
<name>A0A6A3BHS8_HIBSY</name>
<evidence type="ECO:0008006" key="4">
    <source>
        <dbReference type="Google" id="ProtNLM"/>
    </source>
</evidence>
<reference evidence="2" key="1">
    <citation type="submission" date="2019-09" db="EMBL/GenBank/DDBJ databases">
        <title>Draft genome information of white flower Hibiscus syriacus.</title>
        <authorList>
            <person name="Kim Y.-M."/>
        </authorList>
    </citation>
    <scope>NUCLEOTIDE SEQUENCE [LARGE SCALE GENOMIC DNA]</scope>
    <source>
        <strain evidence="2">YM2019G1</strain>
    </source>
</reference>
<feature type="signal peptide" evidence="1">
    <location>
        <begin position="1"/>
        <end position="29"/>
    </location>
</feature>
<evidence type="ECO:0000313" key="3">
    <source>
        <dbReference type="Proteomes" id="UP000436088"/>
    </source>
</evidence>
<dbReference type="EMBL" id="VEPZ02000843">
    <property type="protein sequence ID" value="KAE8716630.1"/>
    <property type="molecule type" value="Genomic_DNA"/>
</dbReference>
<sequence length="85" mass="9322">MRCSQECFEYCSRLVVFVLLLLALRASVGGCIRPINEGSTSLGHLYSAQLPRGPVPPSGPSPCHEKLGPYDQKQFSYPHGFILCP</sequence>
<comment type="caution">
    <text evidence="2">The sequence shown here is derived from an EMBL/GenBank/DDBJ whole genome shotgun (WGS) entry which is preliminary data.</text>
</comment>
<organism evidence="2 3">
    <name type="scientific">Hibiscus syriacus</name>
    <name type="common">Rose of Sharon</name>
    <dbReference type="NCBI Taxonomy" id="106335"/>
    <lineage>
        <taxon>Eukaryota</taxon>
        <taxon>Viridiplantae</taxon>
        <taxon>Streptophyta</taxon>
        <taxon>Embryophyta</taxon>
        <taxon>Tracheophyta</taxon>
        <taxon>Spermatophyta</taxon>
        <taxon>Magnoliopsida</taxon>
        <taxon>eudicotyledons</taxon>
        <taxon>Gunneridae</taxon>
        <taxon>Pentapetalae</taxon>
        <taxon>rosids</taxon>
        <taxon>malvids</taxon>
        <taxon>Malvales</taxon>
        <taxon>Malvaceae</taxon>
        <taxon>Malvoideae</taxon>
        <taxon>Hibiscus</taxon>
    </lineage>
</organism>
<keyword evidence="3" id="KW-1185">Reference proteome</keyword>
<gene>
    <name evidence="2" type="ORF">F3Y22_tig00110114pilonHSYRG00477</name>
</gene>
<keyword evidence="1" id="KW-0732">Signal</keyword>